<dbReference type="Gene3D" id="3.40.50.150">
    <property type="entry name" value="Vaccinia Virus protein VP39"/>
    <property type="match status" value="1"/>
</dbReference>
<evidence type="ECO:0000313" key="3">
    <source>
        <dbReference type="Proteomes" id="UP000886602"/>
    </source>
</evidence>
<comment type="caution">
    <text evidence="2">The sequence shown here is derived from an EMBL/GenBank/DDBJ whole genome shotgun (WGS) entry which is preliminary data.</text>
</comment>
<accession>A0A9D7FB58</accession>
<gene>
    <name evidence="2" type="ORF">IPJ48_01250</name>
</gene>
<dbReference type="InterPro" id="IPR029063">
    <property type="entry name" value="SAM-dependent_MTases_sf"/>
</dbReference>
<dbReference type="GO" id="GO:0032259">
    <property type="term" value="P:methylation"/>
    <property type="evidence" value="ECO:0007669"/>
    <property type="project" value="UniProtKB-KW"/>
</dbReference>
<reference evidence="2" key="1">
    <citation type="submission" date="2020-10" db="EMBL/GenBank/DDBJ databases">
        <title>Connecting structure to function with the recovery of over 1000 high-quality activated sludge metagenome-assembled genomes encoding full-length rRNA genes using long-read sequencing.</title>
        <authorList>
            <person name="Singleton C.M."/>
            <person name="Petriglieri F."/>
            <person name="Kristensen J.M."/>
            <person name="Kirkegaard R.H."/>
            <person name="Michaelsen T.Y."/>
            <person name="Andersen M.H."/>
            <person name="Karst S.M."/>
            <person name="Dueholm M.S."/>
            <person name="Nielsen P.H."/>
            <person name="Albertsen M."/>
        </authorList>
    </citation>
    <scope>NUCLEOTIDE SEQUENCE</scope>
    <source>
        <strain evidence="2">EsbW_18-Q3-R4-48_MAXAC.044</strain>
    </source>
</reference>
<dbReference type="EMBL" id="JADJNC010000003">
    <property type="protein sequence ID" value="MBK7421815.1"/>
    <property type="molecule type" value="Genomic_DNA"/>
</dbReference>
<feature type="domain" description="Methyltransferase" evidence="1">
    <location>
        <begin position="38"/>
        <end position="132"/>
    </location>
</feature>
<keyword evidence="2" id="KW-0489">Methyltransferase</keyword>
<sequence length="191" mass="21201">MKGRESGMPDEEFWNSFFATDGAVERLLGSNGVQGDLLEFGCGYGTFTIPAARRTTGIVTALDIEPEMVEGLRNKANECRLRNIRPQLRDFVANGTGLDSASQAHAMVFNLLHLEHPVALLREAHRVLQRGGVLSVIHWRSDIPTPRGPSLDIRPSPEQCRAWLTEAGFGRITDVDLEKFCPFHYGLVATR</sequence>
<keyword evidence="2" id="KW-0808">Transferase</keyword>
<dbReference type="GO" id="GO:0008168">
    <property type="term" value="F:methyltransferase activity"/>
    <property type="evidence" value="ECO:0007669"/>
    <property type="project" value="UniProtKB-KW"/>
</dbReference>
<protein>
    <submittedName>
        <fullName evidence="2">Class I SAM-dependent methyltransferase</fullName>
    </submittedName>
</protein>
<dbReference type="InterPro" id="IPR041698">
    <property type="entry name" value="Methyltransf_25"/>
</dbReference>
<dbReference type="Proteomes" id="UP000886602">
    <property type="component" value="Unassembled WGS sequence"/>
</dbReference>
<dbReference type="SUPFAM" id="SSF53335">
    <property type="entry name" value="S-adenosyl-L-methionine-dependent methyltransferases"/>
    <property type="match status" value="1"/>
</dbReference>
<organism evidence="2 3">
    <name type="scientific">Candidatus Propionivibrio dominans</name>
    <dbReference type="NCBI Taxonomy" id="2954373"/>
    <lineage>
        <taxon>Bacteria</taxon>
        <taxon>Pseudomonadati</taxon>
        <taxon>Pseudomonadota</taxon>
        <taxon>Betaproteobacteria</taxon>
        <taxon>Rhodocyclales</taxon>
        <taxon>Rhodocyclaceae</taxon>
        <taxon>Propionivibrio</taxon>
    </lineage>
</organism>
<dbReference type="AlphaFoldDB" id="A0A9D7FB58"/>
<name>A0A9D7FB58_9RHOO</name>
<evidence type="ECO:0000259" key="1">
    <source>
        <dbReference type="Pfam" id="PF13649"/>
    </source>
</evidence>
<dbReference type="CDD" id="cd02440">
    <property type="entry name" value="AdoMet_MTases"/>
    <property type="match status" value="1"/>
</dbReference>
<evidence type="ECO:0000313" key="2">
    <source>
        <dbReference type="EMBL" id="MBK7421815.1"/>
    </source>
</evidence>
<dbReference type="Pfam" id="PF13649">
    <property type="entry name" value="Methyltransf_25"/>
    <property type="match status" value="1"/>
</dbReference>
<proteinExistence type="predicted"/>